<evidence type="ECO:0000256" key="1">
    <source>
        <dbReference type="ARBA" id="ARBA00004549"/>
    </source>
</evidence>
<dbReference type="PANTHER" id="PTHR13247">
    <property type="entry name" value="TETRATRICOPEPTIDE REPEAT PROTEIN 11 TPR REPEAT PROTEIN 11"/>
    <property type="match status" value="1"/>
</dbReference>
<dbReference type="GO" id="GO:0043653">
    <property type="term" value="P:mitochondrial fragmentation involved in apoptotic process"/>
    <property type="evidence" value="ECO:0007669"/>
    <property type="project" value="TreeGrafter"/>
</dbReference>
<dbReference type="OMA" id="QFNYAWG"/>
<dbReference type="GO" id="GO:0000266">
    <property type="term" value="P:mitochondrial fission"/>
    <property type="evidence" value="ECO:0007669"/>
    <property type="project" value="UniProtKB-UniRule"/>
</dbReference>
<evidence type="ECO:0000313" key="14">
    <source>
        <dbReference type="EnsemblMetazoa" id="XP_020907675.1"/>
    </source>
</evidence>
<evidence type="ECO:0000256" key="6">
    <source>
        <dbReference type="ARBA" id="ARBA00022787"/>
    </source>
</evidence>
<keyword evidence="7 13" id="KW-1133">Transmembrane helix</keyword>
<evidence type="ECO:0000256" key="7">
    <source>
        <dbReference type="ARBA" id="ARBA00022989"/>
    </source>
</evidence>
<dbReference type="InterPro" id="IPR019734">
    <property type="entry name" value="TPR_rpt"/>
</dbReference>
<keyword evidence="12" id="KW-0802">TPR repeat</keyword>
<organism evidence="14 15">
    <name type="scientific">Exaiptasia diaphana</name>
    <name type="common">Tropical sea anemone</name>
    <name type="synonym">Aiptasia pulchella</name>
    <dbReference type="NCBI Taxonomy" id="2652724"/>
    <lineage>
        <taxon>Eukaryota</taxon>
        <taxon>Metazoa</taxon>
        <taxon>Cnidaria</taxon>
        <taxon>Anthozoa</taxon>
        <taxon>Hexacorallia</taxon>
        <taxon>Actiniaria</taxon>
        <taxon>Aiptasiidae</taxon>
        <taxon>Exaiptasia</taxon>
    </lineage>
</organism>
<dbReference type="Pfam" id="PF14853">
    <property type="entry name" value="Fis1_TPR_C"/>
    <property type="match status" value="1"/>
</dbReference>
<evidence type="ECO:0000256" key="3">
    <source>
        <dbReference type="ARBA" id="ARBA00008937"/>
    </source>
</evidence>
<evidence type="ECO:0000256" key="2">
    <source>
        <dbReference type="ARBA" id="ARBA00004572"/>
    </source>
</evidence>
<dbReference type="InterPro" id="IPR028058">
    <property type="entry name" value="Fis1_TPR_N"/>
</dbReference>
<accession>A0A913XPL3</accession>
<dbReference type="GO" id="GO:0005741">
    <property type="term" value="C:mitochondrial outer membrane"/>
    <property type="evidence" value="ECO:0007669"/>
    <property type="project" value="UniProtKB-SubCell"/>
</dbReference>
<dbReference type="InterPro" id="IPR016543">
    <property type="entry name" value="Fis1"/>
</dbReference>
<comment type="domain">
    <text evidence="11">The C-terminus is required for mitochondrial localization, while the N-terminus is necessary for mitochondrial fission.</text>
</comment>
<protein>
    <recommendedName>
        <fullName evidence="11">Mitochondrial fission 1 protein</fullName>
    </recommendedName>
</protein>
<dbReference type="InterPro" id="IPR011990">
    <property type="entry name" value="TPR-like_helical_dom_sf"/>
</dbReference>
<dbReference type="SUPFAM" id="SSF48452">
    <property type="entry name" value="TPR-like"/>
    <property type="match status" value="1"/>
</dbReference>
<evidence type="ECO:0000256" key="11">
    <source>
        <dbReference type="PIRNR" id="PIRNR008835"/>
    </source>
</evidence>
<keyword evidence="6 11" id="KW-1000">Mitochondrion outer membrane</keyword>
<dbReference type="KEGG" id="epa:110245720"/>
<evidence type="ECO:0000313" key="15">
    <source>
        <dbReference type="Proteomes" id="UP000887567"/>
    </source>
</evidence>
<keyword evidence="4 13" id="KW-0812">Transmembrane</keyword>
<name>A0A913XPL3_EXADI</name>
<keyword evidence="10" id="KW-0576">Peroxisome</keyword>
<evidence type="ECO:0000256" key="13">
    <source>
        <dbReference type="SAM" id="Phobius"/>
    </source>
</evidence>
<keyword evidence="15" id="KW-1185">Reference proteome</keyword>
<dbReference type="CDD" id="cd12212">
    <property type="entry name" value="Fis1"/>
    <property type="match status" value="1"/>
</dbReference>
<reference evidence="14" key="1">
    <citation type="submission" date="2022-11" db="UniProtKB">
        <authorList>
            <consortium name="EnsemblMetazoa"/>
        </authorList>
    </citation>
    <scope>IDENTIFICATION</scope>
</reference>
<dbReference type="InterPro" id="IPR033745">
    <property type="entry name" value="Fis1_cytosol"/>
</dbReference>
<keyword evidence="5" id="KW-0053">Apoptosis</keyword>
<feature type="transmembrane region" description="Helical" evidence="13">
    <location>
        <begin position="120"/>
        <end position="143"/>
    </location>
</feature>
<evidence type="ECO:0000256" key="8">
    <source>
        <dbReference type="ARBA" id="ARBA00023128"/>
    </source>
</evidence>
<dbReference type="Proteomes" id="UP000887567">
    <property type="component" value="Unplaced"/>
</dbReference>
<dbReference type="PANTHER" id="PTHR13247:SF0">
    <property type="entry name" value="MITOCHONDRIAL FISSION 1 PROTEIN"/>
    <property type="match status" value="1"/>
</dbReference>
<evidence type="ECO:0000256" key="4">
    <source>
        <dbReference type="ARBA" id="ARBA00022692"/>
    </source>
</evidence>
<evidence type="ECO:0000256" key="10">
    <source>
        <dbReference type="ARBA" id="ARBA00023140"/>
    </source>
</evidence>
<dbReference type="Pfam" id="PF14852">
    <property type="entry name" value="Fis1_TPR_N"/>
    <property type="match status" value="1"/>
</dbReference>
<evidence type="ECO:0000256" key="12">
    <source>
        <dbReference type="PROSITE-ProRule" id="PRU00339"/>
    </source>
</evidence>
<comment type="function">
    <text evidence="11">Involved in the fragmentation of the mitochondrial network and its perinuclear clustering.</text>
</comment>
<dbReference type="RefSeq" id="XP_020907675.1">
    <property type="nucleotide sequence ID" value="XM_021052016.2"/>
</dbReference>
<comment type="similarity">
    <text evidence="3 11">Belongs to the FIS1 family.</text>
</comment>
<evidence type="ECO:0000256" key="5">
    <source>
        <dbReference type="ARBA" id="ARBA00022703"/>
    </source>
</evidence>
<dbReference type="AlphaFoldDB" id="A0A913XPL3"/>
<dbReference type="GO" id="GO:0005778">
    <property type="term" value="C:peroxisomal membrane"/>
    <property type="evidence" value="ECO:0007669"/>
    <property type="project" value="UniProtKB-SubCell"/>
</dbReference>
<comment type="subcellular location">
    <subcellularLocation>
        <location evidence="2">Mitochondrion outer membrane</location>
        <topology evidence="2">Single-pass membrane protein</topology>
    </subcellularLocation>
    <subcellularLocation>
        <location evidence="1">Peroxisome membrane</location>
        <topology evidence="1">Single-pass membrane protein</topology>
    </subcellularLocation>
</comment>
<dbReference type="Gene3D" id="1.25.40.10">
    <property type="entry name" value="Tetratricopeptide repeat domain"/>
    <property type="match status" value="1"/>
</dbReference>
<dbReference type="GO" id="GO:0016559">
    <property type="term" value="P:peroxisome fission"/>
    <property type="evidence" value="ECO:0007669"/>
    <property type="project" value="TreeGrafter"/>
</dbReference>
<proteinExistence type="inferred from homology"/>
<keyword evidence="9 11" id="KW-0472">Membrane</keyword>
<dbReference type="InterPro" id="IPR028061">
    <property type="entry name" value="Fis1_TPR_C"/>
</dbReference>
<dbReference type="OrthoDB" id="421154at2759"/>
<dbReference type="FunFam" id="1.25.40.10:FF:000147">
    <property type="entry name" value="Mitochondrial fission 1 protein"/>
    <property type="match status" value="1"/>
</dbReference>
<dbReference type="EnsemblMetazoa" id="XM_021052016.2">
    <property type="protein sequence ID" value="XP_020907675.1"/>
    <property type="gene ID" value="LOC110245720"/>
</dbReference>
<dbReference type="GeneID" id="110245720"/>
<keyword evidence="8 11" id="KW-0496">Mitochondrion</keyword>
<feature type="repeat" description="TPR" evidence="12">
    <location>
        <begin position="68"/>
        <end position="101"/>
    </location>
</feature>
<evidence type="ECO:0000256" key="9">
    <source>
        <dbReference type="ARBA" id="ARBA00023136"/>
    </source>
</evidence>
<sequence length="148" mass="16921">MEENVHIISREDFQDAEERYIKEVSLGEVKPNTQFHYGYCLIYSQNKSDITKGLRLLQDLCHSGTDQRDYLYYLAEGNYRLSEYNTALKYTHRILQIEPTNRQALDLDEKIRKKMQKDGLIGLGIVGTAVVVGGAAAILGFVASRFKK</sequence>
<dbReference type="PIRSF" id="PIRSF008835">
    <property type="entry name" value="TPR_repeat_11_Fis1"/>
    <property type="match status" value="1"/>
</dbReference>
<dbReference type="PROSITE" id="PS50005">
    <property type="entry name" value="TPR"/>
    <property type="match status" value="1"/>
</dbReference>
<dbReference type="GO" id="GO:0000422">
    <property type="term" value="P:autophagy of mitochondrion"/>
    <property type="evidence" value="ECO:0007669"/>
    <property type="project" value="TreeGrafter"/>
</dbReference>